<feature type="compositionally biased region" description="Acidic residues" evidence="1">
    <location>
        <begin position="518"/>
        <end position="527"/>
    </location>
</feature>
<sequence length="783" mass="87849">MSSATPTAAQSAVPLISSLYDICVRSFRQLYECLEDSGGEFDDQTPPPTYDELGRFRVWAGNVGAHRVGRMSLDHKLRESFQIHSKVSELLMDLDGSLKAGKSLARTSVLGLASLTYKRVADGKNQAIAIVSHQRIPYDELVASDSSDSSVDDDDDESLPSFGDEMIATTELQEQFKDISHVITCLYRFTIAIRSPAQRDRLQKCAFIDVSHYEFFDIQHASNKFPGVEQTLLDRLGKANSRRRQLLIYHEKHQRKIARYINAPARPTADRREETEYQDLSKIAETLPMRVSNPSPGTIATTINTYTTVSTFIQGPVRVIDTASDAGQSQTSYATSSGDDTRCKLRVPPPPNTDGEPFECPYCFTIVDIDGPEAWMKHVFRDLRPYVCTFPECPKPDRLFGTRQDWYDHEVEFHRREWFCNSCVEVFRTKTQLREHLGVAHPNIFTVAEPIAIDRVVDRCERAIDSVQACPLCVGKYTTQRLRGHLARHMQQLSLFALPRMAGLDEDGESVGAQASIPDEEQTDNSLEDSAGPDRLLEPEFNLLPEPDPEGVDDAFDIDEIPDIPDETLGDMQAFYTPVIEKEKEVAEPVIEEERKISEHSMLILLLGSSGSGKSHFARMATGDQTIIVSKDQTACTQHIQPSIPFKLSGRTVQLIDTPGLNGNNLSDEFGLIADWMKKSFKDSQRFCGMIYFQRITDVELDQGAEKCLDWLSDVCGPGFIEHTILLTTMWDKITNPEMALEFDEKDESGNIKQSGAMYGRNSNDKAGCNKIINQIIGKAPRM</sequence>
<evidence type="ECO:0000259" key="2">
    <source>
        <dbReference type="PROSITE" id="PS00028"/>
    </source>
</evidence>
<dbReference type="SMART" id="SM00355">
    <property type="entry name" value="ZnF_C2H2"/>
    <property type="match status" value="3"/>
</dbReference>
<dbReference type="InterPro" id="IPR013087">
    <property type="entry name" value="Znf_C2H2_type"/>
</dbReference>
<dbReference type="Proteomes" id="UP001447188">
    <property type="component" value="Unassembled WGS sequence"/>
</dbReference>
<dbReference type="InterPro" id="IPR058925">
    <property type="entry name" value="zf-C2H2_AcuF"/>
</dbReference>
<evidence type="ECO:0000256" key="1">
    <source>
        <dbReference type="SAM" id="MobiDB-lite"/>
    </source>
</evidence>
<comment type="caution">
    <text evidence="3">The sequence shown here is derived from an EMBL/GenBank/DDBJ whole genome shotgun (WGS) entry which is preliminary data.</text>
</comment>
<dbReference type="PANTHER" id="PTHR35391">
    <property type="entry name" value="C2H2-TYPE DOMAIN-CONTAINING PROTEIN-RELATED"/>
    <property type="match status" value="1"/>
</dbReference>
<dbReference type="EMBL" id="JBBBZM010000076">
    <property type="protein sequence ID" value="KAL0635157.1"/>
    <property type="molecule type" value="Genomic_DNA"/>
</dbReference>
<dbReference type="CDD" id="cd00882">
    <property type="entry name" value="Ras_like_GTPase"/>
    <property type="match status" value="1"/>
</dbReference>
<gene>
    <name evidence="3" type="ORF">Q9L58_005882</name>
</gene>
<feature type="region of interest" description="Disordered" evidence="1">
    <location>
        <begin position="507"/>
        <end position="534"/>
    </location>
</feature>
<dbReference type="SUPFAM" id="SSF52540">
    <property type="entry name" value="P-loop containing nucleoside triphosphate hydrolases"/>
    <property type="match status" value="1"/>
</dbReference>
<accession>A0ABR3GHA5</accession>
<dbReference type="Gene3D" id="3.40.50.300">
    <property type="entry name" value="P-loop containing nucleotide triphosphate hydrolases"/>
    <property type="match status" value="1"/>
</dbReference>
<dbReference type="PROSITE" id="PS00028">
    <property type="entry name" value="ZINC_FINGER_C2H2_1"/>
    <property type="match status" value="1"/>
</dbReference>
<proteinExistence type="predicted"/>
<dbReference type="PANTHER" id="PTHR35391:SF7">
    <property type="entry name" value="C2H2-TYPE DOMAIN-CONTAINING PROTEIN"/>
    <property type="match status" value="1"/>
</dbReference>
<evidence type="ECO:0000313" key="4">
    <source>
        <dbReference type="Proteomes" id="UP001447188"/>
    </source>
</evidence>
<keyword evidence="4" id="KW-1185">Reference proteome</keyword>
<feature type="domain" description="C2H2-type" evidence="2">
    <location>
        <begin position="420"/>
        <end position="441"/>
    </location>
</feature>
<reference evidence="3 4" key="1">
    <citation type="submission" date="2024-02" db="EMBL/GenBank/DDBJ databases">
        <title>Discinaceae phylogenomics.</title>
        <authorList>
            <person name="Dirks A.C."/>
            <person name="James T.Y."/>
        </authorList>
    </citation>
    <scope>NUCLEOTIDE SEQUENCE [LARGE SCALE GENOMIC DNA]</scope>
    <source>
        <strain evidence="3 4">ACD0624</strain>
    </source>
</reference>
<dbReference type="Pfam" id="PF26082">
    <property type="entry name" value="zf-C2H2_AcuF"/>
    <property type="match status" value="1"/>
</dbReference>
<organism evidence="3 4">
    <name type="scientific">Discina gigas</name>
    <dbReference type="NCBI Taxonomy" id="1032678"/>
    <lineage>
        <taxon>Eukaryota</taxon>
        <taxon>Fungi</taxon>
        <taxon>Dikarya</taxon>
        <taxon>Ascomycota</taxon>
        <taxon>Pezizomycotina</taxon>
        <taxon>Pezizomycetes</taxon>
        <taxon>Pezizales</taxon>
        <taxon>Discinaceae</taxon>
        <taxon>Discina</taxon>
    </lineage>
</organism>
<dbReference type="InterPro" id="IPR027417">
    <property type="entry name" value="P-loop_NTPase"/>
</dbReference>
<evidence type="ECO:0000313" key="3">
    <source>
        <dbReference type="EMBL" id="KAL0635157.1"/>
    </source>
</evidence>
<dbReference type="InterPro" id="IPR006073">
    <property type="entry name" value="GTP-bd"/>
</dbReference>
<name>A0ABR3GHA5_9PEZI</name>
<protein>
    <recommendedName>
        <fullName evidence="2">C2H2-type domain-containing protein</fullName>
    </recommendedName>
</protein>
<dbReference type="Pfam" id="PF01926">
    <property type="entry name" value="MMR_HSR1"/>
    <property type="match status" value="1"/>
</dbReference>